<dbReference type="SUPFAM" id="SSF47384">
    <property type="entry name" value="Homodimeric domain of signal transducing histidine kinase"/>
    <property type="match status" value="1"/>
</dbReference>
<dbReference type="Pfam" id="PF02518">
    <property type="entry name" value="HATPase_c"/>
    <property type="match status" value="1"/>
</dbReference>
<dbReference type="PANTHER" id="PTHR43547">
    <property type="entry name" value="TWO-COMPONENT HISTIDINE KINASE"/>
    <property type="match status" value="1"/>
</dbReference>
<gene>
    <name evidence="15" type="ORF">NG792_27695</name>
</gene>
<dbReference type="SUPFAM" id="SSF55785">
    <property type="entry name" value="PYP-like sensor domain (PAS domain)"/>
    <property type="match status" value="2"/>
</dbReference>
<dbReference type="InterPro" id="IPR000014">
    <property type="entry name" value="PAS"/>
</dbReference>
<feature type="transmembrane region" description="Helical" evidence="10">
    <location>
        <begin position="318"/>
        <end position="336"/>
    </location>
</feature>
<dbReference type="InterPro" id="IPR036890">
    <property type="entry name" value="HATPase_C_sf"/>
</dbReference>
<evidence type="ECO:0000256" key="2">
    <source>
        <dbReference type="ARBA" id="ARBA00004370"/>
    </source>
</evidence>
<dbReference type="PROSITE" id="PS50112">
    <property type="entry name" value="PAS"/>
    <property type="match status" value="1"/>
</dbReference>
<organism evidence="15 16">
    <name type="scientific">Laspinema olomoucense D3b</name>
    <dbReference type="NCBI Taxonomy" id="2953688"/>
    <lineage>
        <taxon>Bacteria</taxon>
        <taxon>Bacillati</taxon>
        <taxon>Cyanobacteriota</taxon>
        <taxon>Cyanophyceae</taxon>
        <taxon>Oscillatoriophycideae</taxon>
        <taxon>Oscillatoriales</taxon>
        <taxon>Laspinemataceae</taxon>
        <taxon>Laspinema</taxon>
        <taxon>Laspinema olomoucense</taxon>
    </lineage>
</organism>
<keyword evidence="6" id="KW-0418">Kinase</keyword>
<dbReference type="Pfam" id="PF13426">
    <property type="entry name" value="PAS_9"/>
    <property type="match status" value="1"/>
</dbReference>
<evidence type="ECO:0000313" key="16">
    <source>
        <dbReference type="Proteomes" id="UP001525961"/>
    </source>
</evidence>
<feature type="domain" description="Histidine kinase" evidence="11">
    <location>
        <begin position="638"/>
        <end position="856"/>
    </location>
</feature>
<evidence type="ECO:0000256" key="7">
    <source>
        <dbReference type="ARBA" id="ARBA00022989"/>
    </source>
</evidence>
<name>A0ABT2NIG3_9CYAN</name>
<dbReference type="PROSITE" id="PS50113">
    <property type="entry name" value="PAC"/>
    <property type="match status" value="1"/>
</dbReference>
<dbReference type="InterPro" id="IPR006189">
    <property type="entry name" value="CHASE_dom"/>
</dbReference>
<feature type="domain" description="CHASE" evidence="14">
    <location>
        <begin position="79"/>
        <end position="303"/>
    </location>
</feature>
<evidence type="ECO:0000256" key="10">
    <source>
        <dbReference type="SAM" id="Phobius"/>
    </source>
</evidence>
<dbReference type="Proteomes" id="UP001525961">
    <property type="component" value="Unassembled WGS sequence"/>
</dbReference>
<dbReference type="CDD" id="cd16922">
    <property type="entry name" value="HATPase_EvgS-ArcB-TorS-like"/>
    <property type="match status" value="1"/>
</dbReference>
<evidence type="ECO:0000313" key="15">
    <source>
        <dbReference type="EMBL" id="MCT7981510.1"/>
    </source>
</evidence>
<dbReference type="InterPro" id="IPR036097">
    <property type="entry name" value="HisK_dim/P_sf"/>
</dbReference>
<dbReference type="Pfam" id="PF08448">
    <property type="entry name" value="PAS_4"/>
    <property type="match status" value="1"/>
</dbReference>
<evidence type="ECO:0000259" key="11">
    <source>
        <dbReference type="PROSITE" id="PS50109"/>
    </source>
</evidence>
<keyword evidence="4" id="KW-0597">Phosphoprotein</keyword>
<dbReference type="PANTHER" id="PTHR43547:SF2">
    <property type="entry name" value="HYBRID SIGNAL TRANSDUCTION HISTIDINE KINASE C"/>
    <property type="match status" value="1"/>
</dbReference>
<dbReference type="EMBL" id="JAMXFA010000071">
    <property type="protein sequence ID" value="MCT7981510.1"/>
    <property type="molecule type" value="Genomic_DNA"/>
</dbReference>
<dbReference type="SMART" id="SM01079">
    <property type="entry name" value="CHASE"/>
    <property type="match status" value="1"/>
</dbReference>
<dbReference type="Gene3D" id="3.30.450.20">
    <property type="entry name" value="PAS domain"/>
    <property type="match status" value="2"/>
</dbReference>
<dbReference type="PROSITE" id="PS50109">
    <property type="entry name" value="HIS_KIN"/>
    <property type="match status" value="1"/>
</dbReference>
<evidence type="ECO:0000259" key="13">
    <source>
        <dbReference type="PROSITE" id="PS50113"/>
    </source>
</evidence>
<dbReference type="InterPro" id="IPR035965">
    <property type="entry name" value="PAS-like_dom_sf"/>
</dbReference>
<dbReference type="InterPro" id="IPR000700">
    <property type="entry name" value="PAS-assoc_C"/>
</dbReference>
<protein>
    <recommendedName>
        <fullName evidence="3">histidine kinase</fullName>
        <ecNumber evidence="3">2.7.13.3</ecNumber>
    </recommendedName>
</protein>
<dbReference type="InterPro" id="IPR005467">
    <property type="entry name" value="His_kinase_dom"/>
</dbReference>
<evidence type="ECO:0000256" key="6">
    <source>
        <dbReference type="ARBA" id="ARBA00022777"/>
    </source>
</evidence>
<keyword evidence="16" id="KW-1185">Reference proteome</keyword>
<comment type="caution">
    <text evidence="15">The sequence shown here is derived from an EMBL/GenBank/DDBJ whole genome shotgun (WGS) entry which is preliminary data.</text>
</comment>
<evidence type="ECO:0000256" key="5">
    <source>
        <dbReference type="ARBA" id="ARBA00022692"/>
    </source>
</evidence>
<reference evidence="15 16" key="1">
    <citation type="journal article" date="2022" name="Front. Microbiol.">
        <title>High genomic differentiation and limited gene flow indicate recent cryptic speciation within the genus Laspinema (cyanobacteria).</title>
        <authorList>
            <person name="Stanojkovic A."/>
            <person name="Skoupy S."/>
            <person name="Skaloud P."/>
            <person name="Dvorak P."/>
        </authorList>
    </citation>
    <scope>NUCLEOTIDE SEQUENCE [LARGE SCALE GENOMIC DNA]</scope>
    <source>
        <strain evidence="15 16">D3b</strain>
    </source>
</reference>
<accession>A0ABT2NIG3</accession>
<keyword evidence="5 10" id="KW-0812">Transmembrane</keyword>
<dbReference type="InterPro" id="IPR003594">
    <property type="entry name" value="HATPase_dom"/>
</dbReference>
<dbReference type="InterPro" id="IPR004358">
    <property type="entry name" value="Sig_transdc_His_kin-like_C"/>
</dbReference>
<keyword evidence="7 10" id="KW-1133">Transmembrane helix</keyword>
<keyword evidence="8" id="KW-0902">Two-component regulatory system</keyword>
<dbReference type="CDD" id="cd00130">
    <property type="entry name" value="PAS"/>
    <property type="match status" value="2"/>
</dbReference>
<dbReference type="Gene3D" id="3.30.565.10">
    <property type="entry name" value="Histidine kinase-like ATPase, C-terminal domain"/>
    <property type="match status" value="1"/>
</dbReference>
<dbReference type="InterPro" id="IPR042240">
    <property type="entry name" value="CHASE_sf"/>
</dbReference>
<dbReference type="SMART" id="SM00387">
    <property type="entry name" value="HATPase_c"/>
    <property type="match status" value="1"/>
</dbReference>
<dbReference type="SMART" id="SM00086">
    <property type="entry name" value="PAC"/>
    <property type="match status" value="2"/>
</dbReference>
<dbReference type="NCBIfam" id="TIGR00229">
    <property type="entry name" value="sensory_box"/>
    <property type="match status" value="2"/>
</dbReference>
<dbReference type="InterPro" id="IPR001610">
    <property type="entry name" value="PAC"/>
</dbReference>
<evidence type="ECO:0000256" key="1">
    <source>
        <dbReference type="ARBA" id="ARBA00000085"/>
    </source>
</evidence>
<dbReference type="SMART" id="SM00091">
    <property type="entry name" value="PAS"/>
    <property type="match status" value="2"/>
</dbReference>
<evidence type="ECO:0000256" key="9">
    <source>
        <dbReference type="ARBA" id="ARBA00023136"/>
    </source>
</evidence>
<evidence type="ECO:0000256" key="3">
    <source>
        <dbReference type="ARBA" id="ARBA00012438"/>
    </source>
</evidence>
<dbReference type="InterPro" id="IPR013656">
    <property type="entry name" value="PAS_4"/>
</dbReference>
<dbReference type="Pfam" id="PF03924">
    <property type="entry name" value="CHASE"/>
    <property type="match status" value="1"/>
</dbReference>
<feature type="transmembrane region" description="Helical" evidence="10">
    <location>
        <begin position="16"/>
        <end position="36"/>
    </location>
</feature>
<keyword evidence="6" id="KW-0808">Transferase</keyword>
<evidence type="ECO:0000256" key="4">
    <source>
        <dbReference type="ARBA" id="ARBA00022553"/>
    </source>
</evidence>
<evidence type="ECO:0000256" key="8">
    <source>
        <dbReference type="ARBA" id="ARBA00023012"/>
    </source>
</evidence>
<comment type="subcellular location">
    <subcellularLocation>
        <location evidence="2">Membrane</location>
    </subcellularLocation>
</comment>
<sequence length="886" mass="99595">MRSDLSWKSAGSRRTWIPYFVLVVTLLLTALASYTVDRTSQSKERLRFQNAIERTTDSIDNRLDTYRALLRATRGLFAANPRVTREQFQQFIYNLELPQRYPGIQGIGFSVRVTPEQEERILAEIQAQNPGRLGVNPESERGEYHAILYLEPLDERNRGAIGYDMFSEPVRRAAMERARDTGVAAASGPVTLVQEIEEYKQAGFVIYLPIYRSGVTPQSVDSRRSQLWGFIYSPFRADNLFMGIFAEEQYSTVDFEIYDGGELSPEFLLHSSHQYQGRNSHSHHPRFRGMRTLNVAGRTWTIAFASTPEFDQLSGRNLVPYICCSGLIIASILFLLTRSQAQARYAAERVAMQLRASQTALNESEFRLRRLVDANIIGIIIHDTQGNIVEANDAFLNLLGYSNTAVSQVNWWDMTPWEYRPADEEAIAQMKATGSHPPFEKEYIRKDGTRVPVLQGSAYLGGTQELAVSFVLDLSENKQAQLSLKNSETRFRTLIEQSPLSTQILSPQGQTIQVNRAWEELWGITLAELGDYNMLQDQQLVEKGIMPYIKKAFEGESVAIPAVRYELHKTLPQTVSDTTKVHWVQAYMYPVKDRDGNIRQLVIVHEDITERQNLEAQLAARAEQLAQANRMKDEFLATLSHELRTPLNSMLGWSQLLQMRKLDLTTTGRALESIERNTKALTQLIEDLLDVSRMMTGQFRIQVRPVDLTRPIENAIASVQSAADAKKISICAAFDSEVTLVAADPARLQQLVWNLLSNAIKFTPTGGRVEVVLKGDRTRVQIIVRDTGSGIAPEFLPYLFERFRQADSAITRAHGGLGMGLAIVRHLVELHGGTIAAESPGLGQGATFIVTLPTEAILVPRRFANEPFEGRGEGGSGENFRSLEGF</sequence>
<dbReference type="PRINTS" id="PR00344">
    <property type="entry name" value="BCTRLSENSOR"/>
</dbReference>
<evidence type="ECO:0000259" key="12">
    <source>
        <dbReference type="PROSITE" id="PS50112"/>
    </source>
</evidence>
<evidence type="ECO:0000259" key="14">
    <source>
        <dbReference type="PROSITE" id="PS50839"/>
    </source>
</evidence>
<feature type="domain" description="PAS" evidence="12">
    <location>
        <begin position="364"/>
        <end position="402"/>
    </location>
</feature>
<dbReference type="InterPro" id="IPR003661">
    <property type="entry name" value="HisK_dim/P_dom"/>
</dbReference>
<dbReference type="EC" id="2.7.13.3" evidence="3"/>
<dbReference type="SMART" id="SM00388">
    <property type="entry name" value="HisKA"/>
    <property type="match status" value="1"/>
</dbReference>
<dbReference type="CDD" id="cd00082">
    <property type="entry name" value="HisKA"/>
    <property type="match status" value="1"/>
</dbReference>
<dbReference type="Gene3D" id="1.10.287.130">
    <property type="match status" value="1"/>
</dbReference>
<comment type="catalytic activity">
    <reaction evidence="1">
        <text>ATP + protein L-histidine = ADP + protein N-phospho-L-histidine.</text>
        <dbReference type="EC" id="2.7.13.3"/>
    </reaction>
</comment>
<proteinExistence type="predicted"/>
<dbReference type="SUPFAM" id="SSF55874">
    <property type="entry name" value="ATPase domain of HSP90 chaperone/DNA topoisomerase II/histidine kinase"/>
    <property type="match status" value="1"/>
</dbReference>
<dbReference type="Pfam" id="PF00512">
    <property type="entry name" value="HisKA"/>
    <property type="match status" value="1"/>
</dbReference>
<dbReference type="Gene3D" id="3.30.450.350">
    <property type="entry name" value="CHASE domain"/>
    <property type="match status" value="1"/>
</dbReference>
<dbReference type="RefSeq" id="WP_261237674.1">
    <property type="nucleotide sequence ID" value="NZ_JAMXFA010000071.1"/>
</dbReference>
<feature type="domain" description="PAC" evidence="13">
    <location>
        <begin position="565"/>
        <end position="620"/>
    </location>
</feature>
<keyword evidence="9 10" id="KW-0472">Membrane</keyword>
<dbReference type="PROSITE" id="PS50839">
    <property type="entry name" value="CHASE"/>
    <property type="match status" value="1"/>
</dbReference>